<evidence type="ECO:0000313" key="1">
    <source>
        <dbReference type="EMBL" id="NNG36949.1"/>
    </source>
</evidence>
<proteinExistence type="predicted"/>
<organism evidence="1 2">
    <name type="scientific">Nakamurella aerolata</name>
    <dbReference type="NCBI Taxonomy" id="1656892"/>
    <lineage>
        <taxon>Bacteria</taxon>
        <taxon>Bacillati</taxon>
        <taxon>Actinomycetota</taxon>
        <taxon>Actinomycetes</taxon>
        <taxon>Nakamurellales</taxon>
        <taxon>Nakamurellaceae</taxon>
        <taxon>Nakamurella</taxon>
    </lineage>
</organism>
<reference evidence="1 2" key="1">
    <citation type="submission" date="2020-05" db="EMBL/GenBank/DDBJ databases">
        <title>Nakamurella sp. DB0629 isolated from air conditioner.</title>
        <authorList>
            <person name="Kim D.H."/>
            <person name="Kim D.-U."/>
        </authorList>
    </citation>
    <scope>NUCLEOTIDE SEQUENCE [LARGE SCALE GENOMIC DNA]</scope>
    <source>
        <strain evidence="1 2">DB0629</strain>
    </source>
</reference>
<sequence>MQAVSDQWAPALRASHSLKGAVFVEFWSGRSKVGTARPLDGQVTADWVTGVRRSLDCLFDPTWETTIKANMILRPFRGIFYGYGQPEVLPLGRFLVDTDDVGIQPDRTVGISGAHDLWEYVVRSRFPQPQASTPGIRVTEQIRRLVLGTGMWSPDEIMVTATSSATVPPLVWEEDRHQAIADLCEMAACEAFCDRLGRVVIRNRPGKGAAVATLDLPIDMQATVSTADVCNQVVASSTVTDPAFRPDPVTVRITDRTRPDRYIAGVTPLVTKRIEGAWTSTGEMRSAALTALDKAAAAARTVTVTAIPNAALDEADTVNLPWPGGASEALQLQQIRLPLDAAGDMQVTTVTTGGAE</sequence>
<dbReference type="Proteomes" id="UP000562984">
    <property type="component" value="Unassembled WGS sequence"/>
</dbReference>
<dbReference type="AlphaFoldDB" id="A0A849A8R2"/>
<name>A0A849A8R2_9ACTN</name>
<dbReference type="EMBL" id="JABEND010000009">
    <property type="protein sequence ID" value="NNG36949.1"/>
    <property type="molecule type" value="Genomic_DNA"/>
</dbReference>
<keyword evidence="2" id="KW-1185">Reference proteome</keyword>
<protein>
    <submittedName>
        <fullName evidence="1">Uncharacterized protein</fullName>
    </submittedName>
</protein>
<evidence type="ECO:0000313" key="2">
    <source>
        <dbReference type="Proteomes" id="UP000562984"/>
    </source>
</evidence>
<comment type="caution">
    <text evidence="1">The sequence shown here is derived from an EMBL/GenBank/DDBJ whole genome shotgun (WGS) entry which is preliminary data.</text>
</comment>
<accession>A0A849A8R2</accession>
<dbReference type="RefSeq" id="WP_171200656.1">
    <property type="nucleotide sequence ID" value="NZ_JABEND010000009.1"/>
</dbReference>
<gene>
    <name evidence="1" type="ORF">HKD39_14760</name>
</gene>